<reference evidence="1 2" key="1">
    <citation type="journal article" date="2023" name="Plants (Basel)">
        <title>Bridging the Gap: Combining Genomics and Transcriptomics Approaches to Understand Stylosanthes scabra, an Orphan Legume from the Brazilian Caatinga.</title>
        <authorList>
            <person name="Ferreira-Neto J.R.C."/>
            <person name="da Silva M.D."/>
            <person name="Binneck E."/>
            <person name="de Melo N.F."/>
            <person name="da Silva R.H."/>
            <person name="de Melo A.L.T.M."/>
            <person name="Pandolfi V."/>
            <person name="Bustamante F.O."/>
            <person name="Brasileiro-Vidal A.C."/>
            <person name="Benko-Iseppon A.M."/>
        </authorList>
    </citation>
    <scope>NUCLEOTIDE SEQUENCE [LARGE SCALE GENOMIC DNA]</scope>
    <source>
        <tissue evidence="1">Leaves</tissue>
    </source>
</reference>
<dbReference type="InterPro" id="IPR036571">
    <property type="entry name" value="MECDP_synthase_sf"/>
</dbReference>
<dbReference type="EMBL" id="JASCZI010271873">
    <property type="protein sequence ID" value="MED6216283.1"/>
    <property type="molecule type" value="Genomic_DNA"/>
</dbReference>
<accession>A0ABU6Z4R2</accession>
<dbReference type="InterPro" id="IPR003526">
    <property type="entry name" value="MECDP_synthase"/>
</dbReference>
<keyword evidence="2" id="KW-1185">Reference proteome</keyword>
<dbReference type="Gene3D" id="3.30.1330.50">
    <property type="entry name" value="2-C-methyl-D-erythritol 2,4-cyclodiphosphate synthase"/>
    <property type="match status" value="1"/>
</dbReference>
<dbReference type="PANTHER" id="PTHR43181">
    <property type="entry name" value="2-C-METHYL-D-ERYTHRITOL 2,4-CYCLODIPHOSPHATE SYNTHASE, CHLOROPLASTIC"/>
    <property type="match status" value="1"/>
</dbReference>
<dbReference type="PANTHER" id="PTHR43181:SF1">
    <property type="entry name" value="2-C-METHYL-D-ERYTHRITOL 2,4-CYCLODIPHOSPHATE SYNTHASE, CHLOROPLASTIC"/>
    <property type="match status" value="1"/>
</dbReference>
<protein>
    <submittedName>
        <fullName evidence="1">Uncharacterized protein</fullName>
    </submittedName>
</protein>
<evidence type="ECO:0000313" key="1">
    <source>
        <dbReference type="EMBL" id="MED6216283.1"/>
    </source>
</evidence>
<sequence length="123" mass="13998">MVNLHQTLIPPVHHRQPLSLHHNHHTLYLYQTKTLPFQVDHIFDLHRLEPGYPLFIDGINISHDRGCGAHSNGNIFDSNNSRDNNPTSSNILPTCVMYLKCAVVMVNGERLVVMDKKFDGCSQ</sequence>
<name>A0ABU6Z4R2_9FABA</name>
<proteinExistence type="predicted"/>
<comment type="caution">
    <text evidence="1">The sequence shown here is derived from an EMBL/GenBank/DDBJ whole genome shotgun (WGS) entry which is preliminary data.</text>
</comment>
<gene>
    <name evidence="1" type="ORF">PIB30_006223</name>
</gene>
<evidence type="ECO:0000313" key="2">
    <source>
        <dbReference type="Proteomes" id="UP001341840"/>
    </source>
</evidence>
<dbReference type="SUPFAM" id="SSF69765">
    <property type="entry name" value="IpsF-like"/>
    <property type="match status" value="1"/>
</dbReference>
<organism evidence="1 2">
    <name type="scientific">Stylosanthes scabra</name>
    <dbReference type="NCBI Taxonomy" id="79078"/>
    <lineage>
        <taxon>Eukaryota</taxon>
        <taxon>Viridiplantae</taxon>
        <taxon>Streptophyta</taxon>
        <taxon>Embryophyta</taxon>
        <taxon>Tracheophyta</taxon>
        <taxon>Spermatophyta</taxon>
        <taxon>Magnoliopsida</taxon>
        <taxon>eudicotyledons</taxon>
        <taxon>Gunneridae</taxon>
        <taxon>Pentapetalae</taxon>
        <taxon>rosids</taxon>
        <taxon>fabids</taxon>
        <taxon>Fabales</taxon>
        <taxon>Fabaceae</taxon>
        <taxon>Papilionoideae</taxon>
        <taxon>50 kb inversion clade</taxon>
        <taxon>dalbergioids sensu lato</taxon>
        <taxon>Dalbergieae</taxon>
        <taxon>Pterocarpus clade</taxon>
        <taxon>Stylosanthes</taxon>
    </lineage>
</organism>
<dbReference type="Proteomes" id="UP001341840">
    <property type="component" value="Unassembled WGS sequence"/>
</dbReference>